<evidence type="ECO:0000256" key="1">
    <source>
        <dbReference type="SAM" id="MobiDB-lite"/>
    </source>
</evidence>
<keyword evidence="3" id="KW-1185">Reference proteome</keyword>
<dbReference type="GeneID" id="54563421"/>
<gene>
    <name evidence="2" type="ORF">M409DRAFT_30974</name>
</gene>
<sequence>MLVHAVLDGRREELRLSLPAIVISNTDWLHIQRITSAHRPVAATADPAPHELDEETVPLVEHQRLMLNQTILDSQREQLLHRLVNPSPSTNDYSYNASQALTK</sequence>
<reference evidence="2" key="1">
    <citation type="journal article" date="2020" name="Stud. Mycol.">
        <title>101 Dothideomycetes genomes: a test case for predicting lifestyles and emergence of pathogens.</title>
        <authorList>
            <person name="Haridas S."/>
            <person name="Albert R."/>
            <person name="Binder M."/>
            <person name="Bloem J."/>
            <person name="Labutti K."/>
            <person name="Salamov A."/>
            <person name="Andreopoulos B."/>
            <person name="Baker S."/>
            <person name="Barry K."/>
            <person name="Bills G."/>
            <person name="Bluhm B."/>
            <person name="Cannon C."/>
            <person name="Castanera R."/>
            <person name="Culley D."/>
            <person name="Daum C."/>
            <person name="Ezra D."/>
            <person name="Gonzalez J."/>
            <person name="Henrissat B."/>
            <person name="Kuo A."/>
            <person name="Liang C."/>
            <person name="Lipzen A."/>
            <person name="Lutzoni F."/>
            <person name="Magnuson J."/>
            <person name="Mondo S."/>
            <person name="Nolan M."/>
            <person name="Ohm R."/>
            <person name="Pangilinan J."/>
            <person name="Park H.-J."/>
            <person name="Ramirez L."/>
            <person name="Alfaro M."/>
            <person name="Sun H."/>
            <person name="Tritt A."/>
            <person name="Yoshinaga Y."/>
            <person name="Zwiers L.-H."/>
            <person name="Turgeon B."/>
            <person name="Goodwin S."/>
            <person name="Spatafora J."/>
            <person name="Crous P."/>
            <person name="Grigoriev I."/>
        </authorList>
    </citation>
    <scope>NUCLEOTIDE SEQUENCE</scope>
    <source>
        <strain evidence="2">ATCC 36951</strain>
    </source>
</reference>
<name>A0A6A6BUR7_ZASCE</name>
<feature type="region of interest" description="Disordered" evidence="1">
    <location>
        <begin position="83"/>
        <end position="103"/>
    </location>
</feature>
<dbReference type="AlphaFoldDB" id="A0A6A6BUR7"/>
<dbReference type="Proteomes" id="UP000799537">
    <property type="component" value="Unassembled WGS sequence"/>
</dbReference>
<organism evidence="2 3">
    <name type="scientific">Zasmidium cellare ATCC 36951</name>
    <dbReference type="NCBI Taxonomy" id="1080233"/>
    <lineage>
        <taxon>Eukaryota</taxon>
        <taxon>Fungi</taxon>
        <taxon>Dikarya</taxon>
        <taxon>Ascomycota</taxon>
        <taxon>Pezizomycotina</taxon>
        <taxon>Dothideomycetes</taxon>
        <taxon>Dothideomycetidae</taxon>
        <taxon>Mycosphaerellales</taxon>
        <taxon>Mycosphaerellaceae</taxon>
        <taxon>Zasmidium</taxon>
    </lineage>
</organism>
<dbReference type="OrthoDB" id="19740at2759"/>
<dbReference type="RefSeq" id="XP_033659426.1">
    <property type="nucleotide sequence ID" value="XM_033810149.1"/>
</dbReference>
<accession>A0A6A6BUR7</accession>
<proteinExistence type="predicted"/>
<protein>
    <submittedName>
        <fullName evidence="2">Uncharacterized protein</fullName>
    </submittedName>
</protein>
<evidence type="ECO:0000313" key="3">
    <source>
        <dbReference type="Proteomes" id="UP000799537"/>
    </source>
</evidence>
<evidence type="ECO:0000313" key="2">
    <source>
        <dbReference type="EMBL" id="KAF2158537.1"/>
    </source>
</evidence>
<feature type="compositionally biased region" description="Polar residues" evidence="1">
    <location>
        <begin position="86"/>
        <end position="103"/>
    </location>
</feature>
<dbReference type="EMBL" id="ML993658">
    <property type="protein sequence ID" value="KAF2158537.1"/>
    <property type="molecule type" value="Genomic_DNA"/>
</dbReference>